<dbReference type="Pfam" id="PF04982">
    <property type="entry name" value="TM_HPP"/>
    <property type="match status" value="1"/>
</dbReference>
<dbReference type="AlphaFoldDB" id="A0A069PPW2"/>
<feature type="transmembrane region" description="Helical" evidence="1">
    <location>
        <begin position="78"/>
        <end position="96"/>
    </location>
</feature>
<keyword evidence="1" id="KW-0472">Membrane</keyword>
<gene>
    <name evidence="3" type="ORF">BG61_06140</name>
</gene>
<keyword evidence="1" id="KW-0812">Transmembrane</keyword>
<dbReference type="EMBL" id="JFHC01000013">
    <property type="protein sequence ID" value="KDR42728.1"/>
    <property type="molecule type" value="Genomic_DNA"/>
</dbReference>
<evidence type="ECO:0000256" key="1">
    <source>
        <dbReference type="SAM" id="Phobius"/>
    </source>
</evidence>
<dbReference type="STRING" id="60547.GCA_000751215_05931"/>
<name>A0A069PPW2_9BURK</name>
<evidence type="ECO:0000259" key="2">
    <source>
        <dbReference type="Pfam" id="PF04982"/>
    </source>
</evidence>
<dbReference type="PANTHER" id="PTHR33741">
    <property type="entry name" value="TRANSMEMBRANE PROTEIN DDB_G0269096-RELATED"/>
    <property type="match status" value="1"/>
</dbReference>
<dbReference type="RefSeq" id="WP_052040587.1">
    <property type="nucleotide sequence ID" value="NZ_CADFFX010000017.1"/>
</dbReference>
<evidence type="ECO:0000313" key="3">
    <source>
        <dbReference type="EMBL" id="KDR42728.1"/>
    </source>
</evidence>
<comment type="caution">
    <text evidence="3">The sequence shown here is derived from an EMBL/GenBank/DDBJ whole genome shotgun (WGS) entry which is preliminary data.</text>
</comment>
<dbReference type="InterPro" id="IPR058581">
    <property type="entry name" value="TM_HPP"/>
</dbReference>
<proteinExistence type="predicted"/>
<feature type="domain" description="HPP transmembrane region" evidence="2">
    <location>
        <begin position="7"/>
        <end position="142"/>
    </location>
</feature>
<reference evidence="3 4" key="1">
    <citation type="submission" date="2014-03" db="EMBL/GenBank/DDBJ databases">
        <title>Draft Genome Sequences of Four Burkholderia Strains.</title>
        <authorList>
            <person name="Liu X.Y."/>
            <person name="Li C.X."/>
            <person name="Xu J.H."/>
        </authorList>
    </citation>
    <scope>NUCLEOTIDE SEQUENCE [LARGE SCALE GENOMIC DNA]</scope>
    <source>
        <strain evidence="3 4">DSM 50014</strain>
    </source>
</reference>
<organism evidence="3 4">
    <name type="scientific">Caballeronia glathei</name>
    <dbReference type="NCBI Taxonomy" id="60547"/>
    <lineage>
        <taxon>Bacteria</taxon>
        <taxon>Pseudomonadati</taxon>
        <taxon>Pseudomonadota</taxon>
        <taxon>Betaproteobacteria</taxon>
        <taxon>Burkholderiales</taxon>
        <taxon>Burkholderiaceae</taxon>
        <taxon>Caballeronia</taxon>
    </lineage>
</organism>
<accession>A0A069PPW2</accession>
<sequence>MDSFRVLCVFCCVIALAYWIIVCHGGWIWFAPLAGSCVIAFGQPESPMARTRNMIGGHLCAFAVAAFMRSLVPHEGVAIVAATCITFALMLTLDCLHSPAGATPACVCLSTAPLPETATVLGVGLGLTVIAQSIMKRIAKGRAHHSVE</sequence>
<protein>
    <recommendedName>
        <fullName evidence="2">HPP transmembrane region domain-containing protein</fullName>
    </recommendedName>
</protein>
<dbReference type="Proteomes" id="UP000027466">
    <property type="component" value="Unassembled WGS sequence"/>
</dbReference>
<dbReference type="InterPro" id="IPR007065">
    <property type="entry name" value="HPP"/>
</dbReference>
<evidence type="ECO:0000313" key="4">
    <source>
        <dbReference type="Proteomes" id="UP000027466"/>
    </source>
</evidence>
<keyword evidence="1" id="KW-1133">Transmembrane helix</keyword>
<dbReference type="PANTHER" id="PTHR33741:SF5">
    <property type="entry name" value="TRANSMEMBRANE PROTEIN DDB_G0269096-RELATED"/>
    <property type="match status" value="1"/>
</dbReference>
<keyword evidence="4" id="KW-1185">Reference proteome</keyword>